<proteinExistence type="predicted"/>
<accession>A0A165SJC3</accession>
<sequence>MAIALTSEDTHLMEPECWEVSRTWDTIHQLEQRIMTNKHNFESYMALLMSRSHVLQLFISASSDAFFSFLQKKVEETFPRRPEHFSDSVSSRLLSHLSLSLLFLDYPSGVDVPSNLSECRLSVELSKPVLEALPTLVFADDLVVEDDDEYLSTRKRQKSQRQKKQSRHSGKSTNDEVAFRSLGIDTPSSPQEAERLGRDVLQEQKEILSLQS</sequence>
<dbReference type="InParanoid" id="A0A165SJC3"/>
<keyword evidence="3" id="KW-1185">Reference proteome</keyword>
<protein>
    <submittedName>
        <fullName evidence="2">Uncharacterized protein</fullName>
    </submittedName>
</protein>
<gene>
    <name evidence="2" type="ORF">NEOLEDRAFT_375908</name>
</gene>
<dbReference type="Proteomes" id="UP000076761">
    <property type="component" value="Unassembled WGS sequence"/>
</dbReference>
<name>A0A165SJC3_9AGAM</name>
<evidence type="ECO:0000256" key="1">
    <source>
        <dbReference type="SAM" id="MobiDB-lite"/>
    </source>
</evidence>
<evidence type="ECO:0000313" key="3">
    <source>
        <dbReference type="Proteomes" id="UP000076761"/>
    </source>
</evidence>
<dbReference type="STRING" id="1314782.A0A165SJC3"/>
<evidence type="ECO:0000313" key="2">
    <source>
        <dbReference type="EMBL" id="KZT25245.1"/>
    </source>
</evidence>
<feature type="region of interest" description="Disordered" evidence="1">
    <location>
        <begin position="151"/>
        <end position="200"/>
    </location>
</feature>
<organism evidence="2 3">
    <name type="scientific">Neolentinus lepideus HHB14362 ss-1</name>
    <dbReference type="NCBI Taxonomy" id="1314782"/>
    <lineage>
        <taxon>Eukaryota</taxon>
        <taxon>Fungi</taxon>
        <taxon>Dikarya</taxon>
        <taxon>Basidiomycota</taxon>
        <taxon>Agaricomycotina</taxon>
        <taxon>Agaricomycetes</taxon>
        <taxon>Gloeophyllales</taxon>
        <taxon>Gloeophyllaceae</taxon>
        <taxon>Neolentinus</taxon>
    </lineage>
</organism>
<dbReference type="EMBL" id="KV425573">
    <property type="protein sequence ID" value="KZT25245.1"/>
    <property type="molecule type" value="Genomic_DNA"/>
</dbReference>
<feature type="compositionally biased region" description="Basic residues" evidence="1">
    <location>
        <begin position="153"/>
        <end position="170"/>
    </location>
</feature>
<dbReference type="AlphaFoldDB" id="A0A165SJC3"/>
<reference evidence="2 3" key="1">
    <citation type="journal article" date="2016" name="Mol. Biol. Evol.">
        <title>Comparative Genomics of Early-Diverging Mushroom-Forming Fungi Provides Insights into the Origins of Lignocellulose Decay Capabilities.</title>
        <authorList>
            <person name="Nagy L.G."/>
            <person name="Riley R."/>
            <person name="Tritt A."/>
            <person name="Adam C."/>
            <person name="Daum C."/>
            <person name="Floudas D."/>
            <person name="Sun H."/>
            <person name="Yadav J.S."/>
            <person name="Pangilinan J."/>
            <person name="Larsson K.H."/>
            <person name="Matsuura K."/>
            <person name="Barry K."/>
            <person name="Labutti K."/>
            <person name="Kuo R."/>
            <person name="Ohm R.A."/>
            <person name="Bhattacharya S.S."/>
            <person name="Shirouzu T."/>
            <person name="Yoshinaga Y."/>
            <person name="Martin F.M."/>
            <person name="Grigoriev I.V."/>
            <person name="Hibbett D.S."/>
        </authorList>
    </citation>
    <scope>NUCLEOTIDE SEQUENCE [LARGE SCALE GENOMIC DNA]</scope>
    <source>
        <strain evidence="2 3">HHB14362 ss-1</strain>
    </source>
</reference>